<evidence type="ECO:0000313" key="2">
    <source>
        <dbReference type="Proteomes" id="UP001519332"/>
    </source>
</evidence>
<accession>A0ABS4TPE9</accession>
<gene>
    <name evidence="1" type="ORF">JOF56_006668</name>
</gene>
<name>A0ABS4TPE9_9PSEU</name>
<protein>
    <recommendedName>
        <fullName evidence="3">ATP-binding protein</fullName>
    </recommendedName>
</protein>
<keyword evidence="2" id="KW-1185">Reference proteome</keyword>
<dbReference type="Proteomes" id="UP001519332">
    <property type="component" value="Unassembled WGS sequence"/>
</dbReference>
<dbReference type="EMBL" id="JAGINW010000001">
    <property type="protein sequence ID" value="MBP2326283.1"/>
    <property type="molecule type" value="Genomic_DNA"/>
</dbReference>
<dbReference type="SUPFAM" id="SSF52540">
    <property type="entry name" value="P-loop containing nucleoside triphosphate hydrolases"/>
    <property type="match status" value="1"/>
</dbReference>
<evidence type="ECO:0000313" key="1">
    <source>
        <dbReference type="EMBL" id="MBP2326283.1"/>
    </source>
</evidence>
<proteinExistence type="predicted"/>
<organism evidence="1 2">
    <name type="scientific">Kibdelosporangium banguiense</name>
    <dbReference type="NCBI Taxonomy" id="1365924"/>
    <lineage>
        <taxon>Bacteria</taxon>
        <taxon>Bacillati</taxon>
        <taxon>Actinomycetota</taxon>
        <taxon>Actinomycetes</taxon>
        <taxon>Pseudonocardiales</taxon>
        <taxon>Pseudonocardiaceae</taxon>
        <taxon>Kibdelosporangium</taxon>
    </lineage>
</organism>
<sequence length="314" mass="35156">MIEPLEQAHAINPFLLPPCGGVRSKPLCPWRDPEHESYYVAIADSQDAFEKFKARMTDVVSLQQRGHFVLVVGEQRCGKTSLINRCVHWLDGALPKTGVRPVRVDLTGGAPIGKPQSAANRMKFVCERIRDELEVGDQLLTDNDLEKLAAMTDQPERFFPRLGRVLADSVVLVVLVPRIHELMDEVLDYASMVGQRMILLSESSLLSGKDVLAAADPETQPLVLDVGELKTDDAIAFVRARLARPGIYPMVADEVFEWLRNEQLKFYTIGSLQSVFSRLYGDLLENDPTYGTDRTVAPPEIVRALLRYLRENGD</sequence>
<evidence type="ECO:0008006" key="3">
    <source>
        <dbReference type="Google" id="ProtNLM"/>
    </source>
</evidence>
<reference evidence="1 2" key="1">
    <citation type="submission" date="2021-03" db="EMBL/GenBank/DDBJ databases">
        <title>Sequencing the genomes of 1000 actinobacteria strains.</title>
        <authorList>
            <person name="Klenk H.-P."/>
        </authorList>
    </citation>
    <scope>NUCLEOTIDE SEQUENCE [LARGE SCALE GENOMIC DNA]</scope>
    <source>
        <strain evidence="1 2">DSM 46670</strain>
    </source>
</reference>
<dbReference type="RefSeq" id="WP_209643361.1">
    <property type="nucleotide sequence ID" value="NZ_JAGINW010000001.1"/>
</dbReference>
<comment type="caution">
    <text evidence="1">The sequence shown here is derived from an EMBL/GenBank/DDBJ whole genome shotgun (WGS) entry which is preliminary data.</text>
</comment>
<dbReference type="InterPro" id="IPR027417">
    <property type="entry name" value="P-loop_NTPase"/>
</dbReference>